<dbReference type="GO" id="GO:0019343">
    <property type="term" value="P:cysteine biosynthetic process via cystathionine"/>
    <property type="evidence" value="ECO:0007669"/>
    <property type="project" value="TreeGrafter"/>
</dbReference>
<proteinExistence type="predicted"/>
<dbReference type="AlphaFoldDB" id="T0Y8V2"/>
<keyword evidence="2" id="KW-0663">Pyridoxal phosphate</keyword>
<dbReference type="GO" id="GO:0030170">
    <property type="term" value="F:pyridoxal phosphate binding"/>
    <property type="evidence" value="ECO:0007669"/>
    <property type="project" value="InterPro"/>
</dbReference>
<reference evidence="3" key="2">
    <citation type="journal article" date="2014" name="ISME J.">
        <title>Microbial stratification in low pH oxic and suboxic macroscopic growths along an acid mine drainage.</title>
        <authorList>
            <person name="Mendez-Garcia C."/>
            <person name="Mesa V."/>
            <person name="Sprenger R.R."/>
            <person name="Richter M."/>
            <person name="Diez M.S."/>
            <person name="Solano J."/>
            <person name="Bargiela R."/>
            <person name="Golyshina O.V."/>
            <person name="Manteca A."/>
            <person name="Ramos J.L."/>
            <person name="Gallego J.R."/>
            <person name="Llorente I."/>
            <person name="Martins Dos Santos V.A."/>
            <person name="Jensen O.N."/>
            <person name="Pelaez A.I."/>
            <person name="Sanchez J."/>
            <person name="Ferrer M."/>
        </authorList>
    </citation>
    <scope>NUCLEOTIDE SEQUENCE</scope>
</reference>
<gene>
    <name evidence="3" type="ORF">B2A_15011</name>
</gene>
<dbReference type="InterPro" id="IPR000277">
    <property type="entry name" value="Cys/Met-Metab_PyrdxlP-dep_enz"/>
</dbReference>
<comment type="cofactor">
    <cofactor evidence="1">
        <name>pyridoxal 5'-phosphate</name>
        <dbReference type="ChEBI" id="CHEBI:597326"/>
    </cofactor>
</comment>
<dbReference type="GO" id="GO:0005737">
    <property type="term" value="C:cytoplasm"/>
    <property type="evidence" value="ECO:0007669"/>
    <property type="project" value="TreeGrafter"/>
</dbReference>
<dbReference type="PANTHER" id="PTHR11808:SF85">
    <property type="entry name" value="CYSTATHIONINE GAMMA-LYASE-RELATED"/>
    <property type="match status" value="1"/>
</dbReference>
<comment type="caution">
    <text evidence="3">The sequence shown here is derived from an EMBL/GenBank/DDBJ whole genome shotgun (WGS) entry which is preliminary data.</text>
</comment>
<accession>T0Y8V2</accession>
<dbReference type="EMBL" id="AUZZ01010920">
    <property type="protein sequence ID" value="EQD28262.1"/>
    <property type="molecule type" value="Genomic_DNA"/>
</dbReference>
<dbReference type="SUPFAM" id="SSF53383">
    <property type="entry name" value="PLP-dependent transferases"/>
    <property type="match status" value="1"/>
</dbReference>
<organism evidence="3">
    <name type="scientific">mine drainage metagenome</name>
    <dbReference type="NCBI Taxonomy" id="410659"/>
    <lineage>
        <taxon>unclassified sequences</taxon>
        <taxon>metagenomes</taxon>
        <taxon>ecological metagenomes</taxon>
    </lineage>
</organism>
<sequence length="90" mass="9669">MVVDNTFATPILCRPLSLGADLVVHSASKYIGGHDDLILGVVAASDQDLLRRLTDHRTSSGACPGQLEAWLALRGLRTLDVRLTRQMASA</sequence>
<name>T0Y8V2_9ZZZZ</name>
<evidence type="ECO:0000256" key="1">
    <source>
        <dbReference type="ARBA" id="ARBA00001933"/>
    </source>
</evidence>
<evidence type="ECO:0000313" key="3">
    <source>
        <dbReference type="EMBL" id="EQD28262.1"/>
    </source>
</evidence>
<dbReference type="GO" id="GO:0004123">
    <property type="term" value="F:cystathionine gamma-lyase activity"/>
    <property type="evidence" value="ECO:0007669"/>
    <property type="project" value="TreeGrafter"/>
</dbReference>
<protein>
    <submittedName>
        <fullName evidence="3">Cys/Met metabolism, pyridoxal phosphate-dependent enzyme</fullName>
    </submittedName>
</protein>
<dbReference type="PANTHER" id="PTHR11808">
    <property type="entry name" value="TRANS-SULFURATION ENZYME FAMILY MEMBER"/>
    <property type="match status" value="1"/>
</dbReference>
<feature type="non-terminal residue" evidence="3">
    <location>
        <position position="90"/>
    </location>
</feature>
<dbReference type="InterPro" id="IPR015424">
    <property type="entry name" value="PyrdxlP-dep_Trfase"/>
</dbReference>
<dbReference type="Pfam" id="PF01053">
    <property type="entry name" value="Cys_Met_Meta_PP"/>
    <property type="match status" value="1"/>
</dbReference>
<dbReference type="GO" id="GO:0019346">
    <property type="term" value="P:transsulfuration"/>
    <property type="evidence" value="ECO:0007669"/>
    <property type="project" value="InterPro"/>
</dbReference>
<reference evidence="3" key="1">
    <citation type="submission" date="2013-08" db="EMBL/GenBank/DDBJ databases">
        <authorList>
            <person name="Mendez C."/>
            <person name="Richter M."/>
            <person name="Ferrer M."/>
            <person name="Sanchez J."/>
        </authorList>
    </citation>
    <scope>NUCLEOTIDE SEQUENCE</scope>
</reference>
<dbReference type="InterPro" id="IPR015421">
    <property type="entry name" value="PyrdxlP-dep_Trfase_major"/>
</dbReference>
<evidence type="ECO:0000256" key="2">
    <source>
        <dbReference type="ARBA" id="ARBA00022898"/>
    </source>
</evidence>
<dbReference type="Gene3D" id="3.40.640.10">
    <property type="entry name" value="Type I PLP-dependent aspartate aminotransferase-like (Major domain)"/>
    <property type="match status" value="1"/>
</dbReference>